<dbReference type="GO" id="GO:0005778">
    <property type="term" value="C:peroxisomal membrane"/>
    <property type="evidence" value="ECO:0007669"/>
    <property type="project" value="TreeGrafter"/>
</dbReference>
<dbReference type="Pfam" id="PF04614">
    <property type="entry name" value="Pex19"/>
    <property type="match status" value="1"/>
</dbReference>
<evidence type="ECO:0000256" key="1">
    <source>
        <dbReference type="ARBA" id="ARBA00006326"/>
    </source>
</evidence>
<dbReference type="EMBL" id="JAVRJZ010000020">
    <property type="protein sequence ID" value="KAK2706228.1"/>
    <property type="molecule type" value="Genomic_DNA"/>
</dbReference>
<dbReference type="GO" id="GO:0033328">
    <property type="term" value="F:peroxisome membrane targeting sequence binding"/>
    <property type="evidence" value="ECO:0007669"/>
    <property type="project" value="TreeGrafter"/>
</dbReference>
<dbReference type="Gene3D" id="1.20.120.900">
    <property type="entry name" value="Pex19, mPTS binding domain"/>
    <property type="match status" value="1"/>
</dbReference>
<dbReference type="Proteomes" id="UP001187531">
    <property type="component" value="Unassembled WGS sequence"/>
</dbReference>
<evidence type="ECO:0000313" key="5">
    <source>
        <dbReference type="Proteomes" id="UP001187531"/>
    </source>
</evidence>
<feature type="compositionally biased region" description="Polar residues" evidence="3">
    <location>
        <begin position="10"/>
        <end position="25"/>
    </location>
</feature>
<organism evidence="4 5">
    <name type="scientific">Artemia franciscana</name>
    <name type="common">Brine shrimp</name>
    <name type="synonym">Artemia sanfranciscana</name>
    <dbReference type="NCBI Taxonomy" id="6661"/>
    <lineage>
        <taxon>Eukaryota</taxon>
        <taxon>Metazoa</taxon>
        <taxon>Ecdysozoa</taxon>
        <taxon>Arthropoda</taxon>
        <taxon>Crustacea</taxon>
        <taxon>Branchiopoda</taxon>
        <taxon>Anostraca</taxon>
        <taxon>Artemiidae</taxon>
        <taxon>Artemia</taxon>
    </lineage>
</organism>
<keyword evidence="5" id="KW-1185">Reference proteome</keyword>
<evidence type="ECO:0000256" key="3">
    <source>
        <dbReference type="SAM" id="MobiDB-lite"/>
    </source>
</evidence>
<feature type="region of interest" description="Disordered" evidence="3">
    <location>
        <begin position="1"/>
        <end position="51"/>
    </location>
</feature>
<feature type="compositionally biased region" description="Polar residues" evidence="3">
    <location>
        <begin position="80"/>
        <end position="89"/>
    </location>
</feature>
<dbReference type="EMBL" id="JAVRJZ010000020">
    <property type="protein sequence ID" value="KAK2706227.1"/>
    <property type="molecule type" value="Genomic_DNA"/>
</dbReference>
<evidence type="ECO:0000256" key="2">
    <source>
        <dbReference type="ARBA" id="ARBA00029688"/>
    </source>
</evidence>
<reference evidence="4" key="1">
    <citation type="submission" date="2023-07" db="EMBL/GenBank/DDBJ databases">
        <title>Chromosome-level genome assembly of Artemia franciscana.</title>
        <authorList>
            <person name="Jo E."/>
        </authorList>
    </citation>
    <scope>NUCLEOTIDE SEQUENCE</scope>
    <source>
        <tissue evidence="4">Whole body</tissue>
    </source>
</reference>
<comment type="caution">
    <text evidence="4">The sequence shown here is derived from an EMBL/GenBank/DDBJ whole genome shotgun (WGS) entry which is preliminary data.</text>
</comment>
<feature type="region of interest" description="Disordered" evidence="3">
    <location>
        <begin position="69"/>
        <end position="89"/>
    </location>
</feature>
<name>A0AA88KTL0_ARTSF</name>
<comment type="similarity">
    <text evidence="1">Belongs to the peroxin-19 family.</text>
</comment>
<dbReference type="GO" id="GO:0045046">
    <property type="term" value="P:protein import into peroxisome membrane"/>
    <property type="evidence" value="ECO:0007669"/>
    <property type="project" value="TreeGrafter"/>
</dbReference>
<proteinExistence type="inferred from homology"/>
<dbReference type="InterPro" id="IPR038322">
    <property type="entry name" value="Pex19_C_sf"/>
</dbReference>
<dbReference type="PANTHER" id="PTHR12774:SF2">
    <property type="entry name" value="PEROXISOMAL BIOGENESIS FACTOR 19"/>
    <property type="match status" value="1"/>
</dbReference>
<evidence type="ECO:0000313" key="4">
    <source>
        <dbReference type="EMBL" id="KAK2706228.1"/>
    </source>
</evidence>
<sequence>MPSKEVNPISEGSSSESQDDLNSLLDSALEAMSAPKPVEEPVPSVQSKGPEWTEDFIKNATTQFEEMLRSYASNADPASGGSSNSQPNMTDFANIAMRLGEACATGVPAAAPKTQSSPVDANPMADTMRQLNEGAQALKDMSEEEMLAKMLEDLGFPPNADPSQNSAGLLGGLESMVPMMETFMKGLVSKDVLYPSMKEISGKYPTWLNNNKGSITPQEYENYEKQSKLMEQVCKEFESEVESESEEVKSQRFVRIMEIMQQIQACGTPPADLVGGDESAGDGALPQMNFDANQANAEQCNIM</sequence>
<gene>
    <name evidence="4" type="ORF">QYM36_016310</name>
</gene>
<dbReference type="PANTHER" id="PTHR12774">
    <property type="entry name" value="PEROXISOMAL BIOGENESIS FACTOR 19"/>
    <property type="match status" value="1"/>
</dbReference>
<dbReference type="InterPro" id="IPR006708">
    <property type="entry name" value="Pex19"/>
</dbReference>
<protein>
    <recommendedName>
        <fullName evidence="2">Peroxin-19</fullName>
    </recommendedName>
</protein>
<dbReference type="AlphaFoldDB" id="A0AA88KTL0"/>
<accession>A0AA88KTL0</accession>